<evidence type="ECO:0000313" key="3">
    <source>
        <dbReference type="Proteomes" id="UP001430584"/>
    </source>
</evidence>
<evidence type="ECO:0000259" key="1">
    <source>
        <dbReference type="PROSITE" id="PS50181"/>
    </source>
</evidence>
<keyword evidence="3" id="KW-1185">Reference proteome</keyword>
<dbReference type="SUPFAM" id="SSF81383">
    <property type="entry name" value="F-box domain"/>
    <property type="match status" value="1"/>
</dbReference>
<dbReference type="Gene3D" id="1.20.1280.50">
    <property type="match status" value="1"/>
</dbReference>
<dbReference type="EMBL" id="JAJVCZ030000008">
    <property type="protein sequence ID" value="KAL0257032.1"/>
    <property type="molecule type" value="Genomic_DNA"/>
</dbReference>
<dbReference type="Pfam" id="PF12937">
    <property type="entry name" value="F-box-like"/>
    <property type="match status" value="1"/>
</dbReference>
<protein>
    <recommendedName>
        <fullName evidence="1">F-box domain-containing protein</fullName>
    </recommendedName>
</protein>
<dbReference type="GeneID" id="92011927"/>
<dbReference type="RefSeq" id="XP_066630061.1">
    <property type="nucleotide sequence ID" value="XM_066779257.1"/>
</dbReference>
<evidence type="ECO:0000313" key="2">
    <source>
        <dbReference type="EMBL" id="KAL0257032.1"/>
    </source>
</evidence>
<dbReference type="Gene3D" id="3.80.10.10">
    <property type="entry name" value="Ribonuclease Inhibitor"/>
    <property type="match status" value="1"/>
</dbReference>
<reference evidence="2 3" key="1">
    <citation type="submission" date="2024-02" db="EMBL/GenBank/DDBJ databases">
        <title>De novo assembly and annotation of 12 fungi associated with fruit tree decline syndrome in Ontario, Canada.</title>
        <authorList>
            <person name="Sulman M."/>
            <person name="Ellouze W."/>
            <person name="Ilyukhin E."/>
        </authorList>
    </citation>
    <scope>NUCLEOTIDE SEQUENCE [LARGE SCALE GENOMIC DNA]</scope>
    <source>
        <strain evidence="2 3">FDS-637</strain>
    </source>
</reference>
<comment type="caution">
    <text evidence="2">The sequence shown here is derived from an EMBL/GenBank/DDBJ whole genome shotgun (WGS) entry which is preliminary data.</text>
</comment>
<gene>
    <name evidence="2" type="ORF">SLS55_007842</name>
</gene>
<feature type="domain" description="F-box" evidence="1">
    <location>
        <begin position="5"/>
        <end position="51"/>
    </location>
</feature>
<dbReference type="InterPro" id="IPR036047">
    <property type="entry name" value="F-box-like_dom_sf"/>
</dbReference>
<dbReference type="InterPro" id="IPR032675">
    <property type="entry name" value="LRR_dom_sf"/>
</dbReference>
<dbReference type="InterPro" id="IPR001810">
    <property type="entry name" value="F-box_dom"/>
</dbReference>
<name>A0ABR3C8R4_9PEZI</name>
<dbReference type="SUPFAM" id="SSF52047">
    <property type="entry name" value="RNI-like"/>
    <property type="match status" value="1"/>
</dbReference>
<dbReference type="Proteomes" id="UP001430584">
    <property type="component" value="Unassembled WGS sequence"/>
</dbReference>
<organism evidence="2 3">
    <name type="scientific">Diplodia seriata</name>
    <dbReference type="NCBI Taxonomy" id="420778"/>
    <lineage>
        <taxon>Eukaryota</taxon>
        <taxon>Fungi</taxon>
        <taxon>Dikarya</taxon>
        <taxon>Ascomycota</taxon>
        <taxon>Pezizomycotina</taxon>
        <taxon>Dothideomycetes</taxon>
        <taxon>Dothideomycetes incertae sedis</taxon>
        <taxon>Botryosphaeriales</taxon>
        <taxon>Botryosphaeriaceae</taxon>
        <taxon>Diplodia</taxon>
    </lineage>
</organism>
<sequence>MNRPTRTLSQLPTEILASILQNVQRPTDLRSCCLVSRRFKNVSERELYKVVKVDGLVTARRFALALRRRPERRALLRKLIIISSIFPDEYDDSYWTSMMICPTLVTCPNLEELSLASHYCREESIPAVSMTISDEIQYHKYDFFDMVRQASLHTPPPERVLTKLTTLRLHFKPIGTPEHRWEPGPELLHVFLSPTLRDITLHRCSLENVSASLDEIQCAAFKKSTPLETLRLQDSWISVPVLRRILSLPRRLKTFFLNDGLSMSPSIFSSVDDWTEMLSQQKDSLEEITILGTADDWNHFDGVLDLRGMARLRLLAGCFAELDEDNIKCLPHVKTMQEGGYDAMLRKTLPEWLFWISDADVVDATEGHSQWLHHDDDIYSDLDDMDMDDYDENGVYIFDI</sequence>
<dbReference type="PROSITE" id="PS50181">
    <property type="entry name" value="FBOX"/>
    <property type="match status" value="1"/>
</dbReference>
<dbReference type="SMART" id="SM00256">
    <property type="entry name" value="FBOX"/>
    <property type="match status" value="1"/>
</dbReference>
<accession>A0ABR3C8R4</accession>
<proteinExistence type="predicted"/>